<dbReference type="InParanoid" id="A0A1X2HNH0"/>
<dbReference type="EMBL" id="MCGN01000002">
    <property type="protein sequence ID" value="ORZ00888.1"/>
    <property type="molecule type" value="Genomic_DNA"/>
</dbReference>
<dbReference type="PROSITE" id="PS00028">
    <property type="entry name" value="ZINC_FINGER_C2H2_1"/>
    <property type="match status" value="1"/>
</dbReference>
<keyword evidence="6" id="KW-1185">Reference proteome</keyword>
<name>A0A1X2HNH0_SYNRA</name>
<keyword evidence="1" id="KW-0805">Transcription regulation</keyword>
<protein>
    <recommendedName>
        <fullName evidence="4">C2H2-type domain-containing protein</fullName>
    </recommendedName>
</protein>
<reference evidence="5 6" key="1">
    <citation type="submission" date="2016-07" db="EMBL/GenBank/DDBJ databases">
        <title>Pervasive Adenine N6-methylation of Active Genes in Fungi.</title>
        <authorList>
            <consortium name="DOE Joint Genome Institute"/>
            <person name="Mondo S.J."/>
            <person name="Dannebaum R.O."/>
            <person name="Kuo R.C."/>
            <person name="Labutti K."/>
            <person name="Haridas S."/>
            <person name="Kuo A."/>
            <person name="Salamov A."/>
            <person name="Ahrendt S.R."/>
            <person name="Lipzen A."/>
            <person name="Sullivan W."/>
            <person name="Andreopoulos W.B."/>
            <person name="Clum A."/>
            <person name="Lindquist E."/>
            <person name="Daum C."/>
            <person name="Ramamoorthy G.K."/>
            <person name="Gryganskyi A."/>
            <person name="Culley D."/>
            <person name="Magnuson J.K."/>
            <person name="James T.Y."/>
            <person name="O'Malley M.A."/>
            <person name="Stajich J.E."/>
            <person name="Spatafora J.W."/>
            <person name="Visel A."/>
            <person name="Grigoriev I.V."/>
        </authorList>
    </citation>
    <scope>NUCLEOTIDE SEQUENCE [LARGE SCALE GENOMIC DNA]</scope>
    <source>
        <strain evidence="5 6">NRRL 2496</strain>
    </source>
</reference>
<dbReference type="PANTHER" id="PTHR22970:SF14">
    <property type="entry name" value="AT-RICH INTERACTIVE DOMAIN-CONTAINING PROTEIN 2"/>
    <property type="match status" value="1"/>
</dbReference>
<dbReference type="InterPro" id="IPR048420">
    <property type="entry name" value="Zap1-like_Znf1"/>
</dbReference>
<dbReference type="FunCoup" id="A0A1X2HNH0">
    <property type="interactions" value="11"/>
</dbReference>
<accession>A0A1X2HNH0</accession>
<organism evidence="5 6">
    <name type="scientific">Syncephalastrum racemosum</name>
    <name type="common">Filamentous fungus</name>
    <dbReference type="NCBI Taxonomy" id="13706"/>
    <lineage>
        <taxon>Eukaryota</taxon>
        <taxon>Fungi</taxon>
        <taxon>Fungi incertae sedis</taxon>
        <taxon>Mucoromycota</taxon>
        <taxon>Mucoromycotina</taxon>
        <taxon>Mucoromycetes</taxon>
        <taxon>Mucorales</taxon>
        <taxon>Syncephalastraceae</taxon>
        <taxon>Syncephalastrum</taxon>
    </lineage>
</organism>
<keyword evidence="2" id="KW-0804">Transcription</keyword>
<dbReference type="InterPro" id="IPR052406">
    <property type="entry name" value="Chromatin_Remodeling_Comp"/>
</dbReference>
<dbReference type="Proteomes" id="UP000242180">
    <property type="component" value="Unassembled WGS sequence"/>
</dbReference>
<feature type="domain" description="C2H2-type" evidence="4">
    <location>
        <begin position="424"/>
        <end position="447"/>
    </location>
</feature>
<evidence type="ECO:0000313" key="5">
    <source>
        <dbReference type="EMBL" id="ORZ00888.1"/>
    </source>
</evidence>
<dbReference type="STRING" id="13706.A0A1X2HNH0"/>
<dbReference type="OMA" id="MRFDHEK"/>
<sequence length="561" mass="62539">MHHQSQPLDHVHPPDGASKDCLIARSFDHTTKEKVLYGLQSANNPAMEWALDYVVTISFESPEELRLDNTPALLELLLEWAQPFLDEHGAGVDSMTSHASKNRIQSPAFAHILKVLHILRNFSFLEINARMLAAHVRLKALLIKSLLLSSSSDFFDLGRHCIDVLENIAPVVELKNPFDDYIACLANLVYTQDRYLLIGAIRVLTMLATQENNQLYLLSGLSQIPGRLTALLVANDEELIGTVLEYLYQFSRISPDFRFQVLSAHSGANIGLLVSLMTARSKYFCPRVVREKTSSGGSPLSVGTPTAGHSHDTVPCVPNLSNYQQLDEPYRCLGWLKDKFEVADSSCILLLDDIYLLYEMRFGQEKALKMKDFYVVLKIAFPGALPSAQGNTAASSTGPVLEGIAVRGIQVKMSILQDGQEVICGWTNCSRGFSDASLLEQHIVRDHVEGPGAAENTECMWTDCFESGREFKDKGEMTMHMLTHFGECLETVAHGHHDHEPTDLSDVRGVALVAAHLLRQLSKDSASHQFFKPYESELARVARRRPKLADFVQNMFSHFTA</sequence>
<dbReference type="PANTHER" id="PTHR22970">
    <property type="entry name" value="AT-RICH INTERACTIVE DOMAIN-CONTAINING PROTEIN 2"/>
    <property type="match status" value="1"/>
</dbReference>
<dbReference type="SUPFAM" id="SSF48371">
    <property type="entry name" value="ARM repeat"/>
    <property type="match status" value="1"/>
</dbReference>
<dbReference type="OrthoDB" id="338531at2759"/>
<dbReference type="InterPro" id="IPR016024">
    <property type="entry name" value="ARM-type_fold"/>
</dbReference>
<dbReference type="AlphaFoldDB" id="A0A1X2HNH0"/>
<evidence type="ECO:0000256" key="2">
    <source>
        <dbReference type="ARBA" id="ARBA00023163"/>
    </source>
</evidence>
<proteinExistence type="predicted"/>
<dbReference type="GO" id="GO:0008270">
    <property type="term" value="F:zinc ion binding"/>
    <property type="evidence" value="ECO:0007669"/>
    <property type="project" value="InterPro"/>
</dbReference>
<evidence type="ECO:0000256" key="3">
    <source>
        <dbReference type="ARBA" id="ARBA00023242"/>
    </source>
</evidence>
<evidence type="ECO:0000256" key="1">
    <source>
        <dbReference type="ARBA" id="ARBA00023015"/>
    </source>
</evidence>
<gene>
    <name evidence="5" type="ORF">BCR43DRAFT_157866</name>
</gene>
<dbReference type="Gene3D" id="3.30.160.60">
    <property type="entry name" value="Classic Zinc Finger"/>
    <property type="match status" value="1"/>
</dbReference>
<dbReference type="InterPro" id="IPR013087">
    <property type="entry name" value="Znf_C2H2_type"/>
</dbReference>
<evidence type="ECO:0000259" key="4">
    <source>
        <dbReference type="PROSITE" id="PS00028"/>
    </source>
</evidence>
<comment type="caution">
    <text evidence="5">The sequence shown here is derived from an EMBL/GenBank/DDBJ whole genome shotgun (WGS) entry which is preliminary data.</text>
</comment>
<dbReference type="SMART" id="SM00355">
    <property type="entry name" value="ZnF_C2H2"/>
    <property type="match status" value="2"/>
</dbReference>
<keyword evidence="3" id="KW-0539">Nucleus</keyword>
<dbReference type="Pfam" id="PF21816">
    <property type="entry name" value="Zap1_zf1"/>
    <property type="match status" value="1"/>
</dbReference>
<evidence type="ECO:0000313" key="6">
    <source>
        <dbReference type="Proteomes" id="UP000242180"/>
    </source>
</evidence>